<sequence>MTVKSRIDRSSQNRTSRLTTIFCWSDERGMSAAYQKCQTGRKLEPPFLLKMFGDRRITGAPAHPTEIGKVLFQLHFACSVLEDKLFLQQLPEVVRVLEVDDTWDDCITHSLCSSRSRSNAGEFRRDVLFVLWGGHEYHDPIGRCNEAERGSVLSAREEESN</sequence>
<dbReference type="EMBL" id="JBHFFA010000006">
    <property type="protein sequence ID" value="KAL2622876.1"/>
    <property type="molecule type" value="Genomic_DNA"/>
</dbReference>
<dbReference type="AlphaFoldDB" id="A0ABD1Y8B7"/>
<name>A0ABD1Y8B7_9MARC</name>
<evidence type="ECO:0000313" key="1">
    <source>
        <dbReference type="EMBL" id="KAL2622876.1"/>
    </source>
</evidence>
<keyword evidence="2" id="KW-1185">Reference proteome</keyword>
<protein>
    <submittedName>
        <fullName evidence="1">Uncharacterized protein</fullName>
    </submittedName>
</protein>
<dbReference type="Proteomes" id="UP001605036">
    <property type="component" value="Unassembled WGS sequence"/>
</dbReference>
<organism evidence="1 2">
    <name type="scientific">Riccia fluitans</name>
    <dbReference type="NCBI Taxonomy" id="41844"/>
    <lineage>
        <taxon>Eukaryota</taxon>
        <taxon>Viridiplantae</taxon>
        <taxon>Streptophyta</taxon>
        <taxon>Embryophyta</taxon>
        <taxon>Marchantiophyta</taxon>
        <taxon>Marchantiopsida</taxon>
        <taxon>Marchantiidae</taxon>
        <taxon>Marchantiales</taxon>
        <taxon>Ricciaceae</taxon>
        <taxon>Riccia</taxon>
    </lineage>
</organism>
<comment type="caution">
    <text evidence="1">The sequence shown here is derived from an EMBL/GenBank/DDBJ whole genome shotgun (WGS) entry which is preliminary data.</text>
</comment>
<gene>
    <name evidence="1" type="ORF">R1flu_003081</name>
</gene>
<reference evidence="1 2" key="1">
    <citation type="submission" date="2024-09" db="EMBL/GenBank/DDBJ databases">
        <title>Chromosome-scale assembly of Riccia fluitans.</title>
        <authorList>
            <person name="Paukszto L."/>
            <person name="Sawicki J."/>
            <person name="Karawczyk K."/>
            <person name="Piernik-Szablinska J."/>
            <person name="Szczecinska M."/>
            <person name="Mazdziarz M."/>
        </authorList>
    </citation>
    <scope>NUCLEOTIDE SEQUENCE [LARGE SCALE GENOMIC DNA]</scope>
    <source>
        <strain evidence="1">Rf_01</strain>
        <tissue evidence="1">Aerial parts of the thallus</tissue>
    </source>
</reference>
<proteinExistence type="predicted"/>
<accession>A0ABD1Y8B7</accession>
<evidence type="ECO:0000313" key="2">
    <source>
        <dbReference type="Proteomes" id="UP001605036"/>
    </source>
</evidence>